<sequence>MLKSLFARGATTGQRPSMAGELLQSEIFSLASTPESHSAWGAATGWRPSTVGELLQPEIFSPAGMPESLSAQGAAIGRGPSTVGVLLQSEIFCGLSTAIAGDFSARKECQRASLPGELH</sequence>
<organism evidence="1 2">
    <name type="scientific">Nepenthes gracilis</name>
    <name type="common">Slender pitcher plant</name>
    <dbReference type="NCBI Taxonomy" id="150966"/>
    <lineage>
        <taxon>Eukaryota</taxon>
        <taxon>Viridiplantae</taxon>
        <taxon>Streptophyta</taxon>
        <taxon>Embryophyta</taxon>
        <taxon>Tracheophyta</taxon>
        <taxon>Spermatophyta</taxon>
        <taxon>Magnoliopsida</taxon>
        <taxon>eudicotyledons</taxon>
        <taxon>Gunneridae</taxon>
        <taxon>Pentapetalae</taxon>
        <taxon>Caryophyllales</taxon>
        <taxon>Nepenthaceae</taxon>
        <taxon>Nepenthes</taxon>
    </lineage>
</organism>
<evidence type="ECO:0000313" key="1">
    <source>
        <dbReference type="EMBL" id="GMH14658.1"/>
    </source>
</evidence>
<dbReference type="Proteomes" id="UP001279734">
    <property type="component" value="Unassembled WGS sequence"/>
</dbReference>
<dbReference type="EMBL" id="BSYO01000014">
    <property type="protein sequence ID" value="GMH14658.1"/>
    <property type="molecule type" value="Genomic_DNA"/>
</dbReference>
<dbReference type="AlphaFoldDB" id="A0AAD3SMU0"/>
<name>A0AAD3SMU0_NEPGR</name>
<gene>
    <name evidence="1" type="ORF">Nepgr_016499</name>
</gene>
<evidence type="ECO:0000313" key="2">
    <source>
        <dbReference type="Proteomes" id="UP001279734"/>
    </source>
</evidence>
<comment type="caution">
    <text evidence="1">The sequence shown here is derived from an EMBL/GenBank/DDBJ whole genome shotgun (WGS) entry which is preliminary data.</text>
</comment>
<proteinExistence type="predicted"/>
<reference evidence="1" key="1">
    <citation type="submission" date="2023-05" db="EMBL/GenBank/DDBJ databases">
        <title>Nepenthes gracilis genome sequencing.</title>
        <authorList>
            <person name="Fukushima K."/>
        </authorList>
    </citation>
    <scope>NUCLEOTIDE SEQUENCE</scope>
    <source>
        <strain evidence="1">SING2019-196</strain>
    </source>
</reference>
<keyword evidence="2" id="KW-1185">Reference proteome</keyword>
<protein>
    <submittedName>
        <fullName evidence="1">Uncharacterized protein</fullName>
    </submittedName>
</protein>
<accession>A0AAD3SMU0</accession>